<comment type="caution">
    <text evidence="1">The sequence shown here is derived from an EMBL/GenBank/DDBJ whole genome shotgun (WGS) entry which is preliminary data.</text>
</comment>
<dbReference type="AlphaFoldDB" id="A0A7W8LFE5"/>
<accession>A0A7W8LFE5</accession>
<sequence>MEILAKKGSEYRHSTISGQGSKNAALPLLIASIFTARKTTLKNGFCRNNAVK</sequence>
<proteinExistence type="predicted"/>
<dbReference type="EMBL" id="JACHDE010000054">
    <property type="protein sequence ID" value="MBB5405995.1"/>
    <property type="molecule type" value="Genomic_DNA"/>
</dbReference>
<evidence type="ECO:0000313" key="1">
    <source>
        <dbReference type="EMBL" id="MBB5405995.1"/>
    </source>
</evidence>
<gene>
    <name evidence="1" type="ORF">HDG41_008094</name>
</gene>
<evidence type="ECO:0000313" key="2">
    <source>
        <dbReference type="Proteomes" id="UP000592820"/>
    </source>
</evidence>
<reference evidence="1 2" key="1">
    <citation type="submission" date="2020-08" db="EMBL/GenBank/DDBJ databases">
        <title>Genomic Encyclopedia of Type Strains, Phase IV (KMG-V): Genome sequencing to study the core and pangenomes of soil and plant-associated prokaryotes.</title>
        <authorList>
            <person name="Whitman W."/>
        </authorList>
    </citation>
    <scope>NUCLEOTIDE SEQUENCE [LARGE SCALE GENOMIC DNA]</scope>
    <source>
        <strain evidence="1 2">JPY162</strain>
    </source>
</reference>
<keyword evidence="1" id="KW-0808">Transferase</keyword>
<dbReference type="InterPro" id="IPR013792">
    <property type="entry name" value="RNA3'P_cycl/enolpyr_Trfase_a/b"/>
</dbReference>
<dbReference type="GO" id="GO:0016765">
    <property type="term" value="F:transferase activity, transferring alkyl or aryl (other than methyl) groups"/>
    <property type="evidence" value="ECO:0007669"/>
    <property type="project" value="InterPro"/>
</dbReference>
<name>A0A7W8LFE5_9BURK</name>
<protein>
    <submittedName>
        <fullName evidence="1">UDP-N-acetylglucosamine enolpyruvyl transferase</fullName>
    </submittedName>
</protein>
<organism evidence="1 2">
    <name type="scientific">Paraburkholderia youngii</name>
    <dbReference type="NCBI Taxonomy" id="2782701"/>
    <lineage>
        <taxon>Bacteria</taxon>
        <taxon>Pseudomonadati</taxon>
        <taxon>Pseudomonadota</taxon>
        <taxon>Betaproteobacteria</taxon>
        <taxon>Burkholderiales</taxon>
        <taxon>Burkholderiaceae</taxon>
        <taxon>Paraburkholderia</taxon>
    </lineage>
</organism>
<dbReference type="SUPFAM" id="SSF55205">
    <property type="entry name" value="EPT/RTPC-like"/>
    <property type="match status" value="1"/>
</dbReference>
<dbReference type="InterPro" id="IPR036968">
    <property type="entry name" value="Enolpyruvate_Tfrase_sf"/>
</dbReference>
<dbReference type="Gene3D" id="3.65.10.10">
    <property type="entry name" value="Enolpyruvate transferase domain"/>
    <property type="match status" value="1"/>
</dbReference>
<dbReference type="Proteomes" id="UP000592820">
    <property type="component" value="Unassembled WGS sequence"/>
</dbReference>
<dbReference type="RefSeq" id="WP_176137971.1">
    <property type="nucleotide sequence ID" value="NZ_JACHDE010000054.1"/>
</dbReference>